<proteinExistence type="predicted"/>
<protein>
    <submittedName>
        <fullName evidence="2">Acetyltransferase</fullName>
    </submittedName>
</protein>
<dbReference type="PANTHER" id="PTHR43300:SF7">
    <property type="entry name" value="UDP-N-ACETYLBACILLOSAMINE N-ACETYLTRANSFERASE"/>
    <property type="match status" value="1"/>
</dbReference>
<keyword evidence="3" id="KW-1185">Reference proteome</keyword>
<dbReference type="EMBL" id="CP055263">
    <property type="protein sequence ID" value="QNF28483.1"/>
    <property type="molecule type" value="Genomic_DNA"/>
</dbReference>
<sequence>MEKKIIIYGTGGHSKVVMDAIEKSGQYTIYGFIDDYYNDNRVDLQYKYIGDHASLKGIMNNIYGGVIAVGDNWIRSNIVSKIKGDFPSFKFVTVIHPSAVIGGETEIGDGTVIMAGVVVNCHTKIGEHCILNTMSSVDHDCFIDDYVSIAPGATLGGNVCVGSYSAISLGANVIHSKKIGAHSVVGAGATVLNNIDSQVVAYGTPAKVIRYREKGEKYL</sequence>
<evidence type="ECO:0000313" key="3">
    <source>
        <dbReference type="Proteomes" id="UP000515490"/>
    </source>
</evidence>
<name>A0ABX6S4N8_9BACI</name>
<gene>
    <name evidence="2" type="ORF">HUW50_13955</name>
</gene>
<dbReference type="InterPro" id="IPR041561">
    <property type="entry name" value="PglD_N"/>
</dbReference>
<dbReference type="SUPFAM" id="SSF51161">
    <property type="entry name" value="Trimeric LpxA-like enzymes"/>
    <property type="match status" value="1"/>
</dbReference>
<dbReference type="InterPro" id="IPR011004">
    <property type="entry name" value="Trimer_LpxA-like_sf"/>
</dbReference>
<dbReference type="Proteomes" id="UP000515490">
    <property type="component" value="Chromosome"/>
</dbReference>
<evidence type="ECO:0000313" key="2">
    <source>
        <dbReference type="EMBL" id="QNF28483.1"/>
    </source>
</evidence>
<dbReference type="Pfam" id="PF00132">
    <property type="entry name" value="Hexapep"/>
    <property type="match status" value="1"/>
</dbReference>
<accession>A0ABX6S4N8</accession>
<organism evidence="2 3">
    <name type="scientific">Metabacillus elymi</name>
    <dbReference type="NCBI Taxonomy" id="2745198"/>
    <lineage>
        <taxon>Bacteria</taxon>
        <taxon>Bacillati</taxon>
        <taxon>Bacillota</taxon>
        <taxon>Bacilli</taxon>
        <taxon>Bacillales</taxon>
        <taxon>Bacillaceae</taxon>
        <taxon>Metabacillus</taxon>
    </lineage>
</organism>
<dbReference type="RefSeq" id="WP_185652930.1">
    <property type="nucleotide sequence ID" value="NZ_CP055263.1"/>
</dbReference>
<dbReference type="PANTHER" id="PTHR43300">
    <property type="entry name" value="ACETYLTRANSFERASE"/>
    <property type="match status" value="1"/>
</dbReference>
<dbReference type="InterPro" id="IPR001451">
    <property type="entry name" value="Hexapep"/>
</dbReference>
<dbReference type="Gene3D" id="2.160.10.10">
    <property type="entry name" value="Hexapeptide repeat proteins"/>
    <property type="match status" value="1"/>
</dbReference>
<dbReference type="Gene3D" id="3.40.50.20">
    <property type="match status" value="1"/>
</dbReference>
<dbReference type="InterPro" id="IPR050179">
    <property type="entry name" value="Trans_hexapeptide_repeat"/>
</dbReference>
<evidence type="ECO:0000259" key="1">
    <source>
        <dbReference type="Pfam" id="PF17836"/>
    </source>
</evidence>
<dbReference type="NCBIfam" id="TIGR03570">
    <property type="entry name" value="NeuD_NnaD"/>
    <property type="match status" value="1"/>
</dbReference>
<dbReference type="CDD" id="cd03360">
    <property type="entry name" value="LbH_AT_putative"/>
    <property type="match status" value="1"/>
</dbReference>
<reference evidence="2 3" key="1">
    <citation type="submission" date="2020-06" db="EMBL/GenBank/DDBJ databases">
        <title>Metabacillus dokdonensis sp. nov., isolated from the rhizosphere of Elymus tsukushiensis, a plant native to the Dokdo Islands, Republic of Korea.</title>
        <authorList>
            <person name="Lee S.Y."/>
            <person name="Hwang Y.J."/>
            <person name="Son J.S."/>
            <person name="Ghim S.Y."/>
        </authorList>
    </citation>
    <scope>NUCLEOTIDE SEQUENCE [LARGE SCALE GENOMIC DNA]</scope>
    <source>
        <strain evidence="2 3">KUDC1714</strain>
    </source>
</reference>
<dbReference type="InterPro" id="IPR020019">
    <property type="entry name" value="AcTrfase_PglD-like"/>
</dbReference>
<feature type="domain" description="PglD N-terminal" evidence="1">
    <location>
        <begin position="4"/>
        <end position="82"/>
    </location>
</feature>
<dbReference type="Pfam" id="PF17836">
    <property type="entry name" value="PglD_N"/>
    <property type="match status" value="1"/>
</dbReference>